<feature type="non-terminal residue" evidence="1">
    <location>
        <position position="74"/>
    </location>
</feature>
<reference evidence="1" key="1">
    <citation type="journal article" date="2013" name="BMC Genomics">
        <title>Unscrambling butterfly oogenesis.</title>
        <authorList>
            <person name="Carter J.M."/>
            <person name="Baker S.C."/>
            <person name="Pink R."/>
            <person name="Carter D.R."/>
            <person name="Collins A."/>
            <person name="Tomlin J."/>
            <person name="Gibbs M."/>
            <person name="Breuker C.J."/>
        </authorList>
    </citation>
    <scope>NUCLEOTIDE SEQUENCE</scope>
    <source>
        <tissue evidence="1">Ovary</tissue>
    </source>
</reference>
<protein>
    <submittedName>
        <fullName evidence="1">Kal-1 protein</fullName>
    </submittedName>
</protein>
<dbReference type="EMBL" id="GAIX01010168">
    <property type="protein sequence ID" value="JAA82392.1"/>
    <property type="molecule type" value="Transcribed_RNA"/>
</dbReference>
<reference evidence="1" key="2">
    <citation type="submission" date="2013-05" db="EMBL/GenBank/DDBJ databases">
        <authorList>
            <person name="Carter J.-M."/>
            <person name="Baker S.C."/>
            <person name="Pink R."/>
            <person name="Carter D.R.F."/>
            <person name="Collins A."/>
            <person name="Tomlin J."/>
            <person name="Gibbs M."/>
            <person name="Breuker C.J."/>
        </authorList>
    </citation>
    <scope>NUCLEOTIDE SEQUENCE</scope>
    <source>
        <tissue evidence="1">Ovary</tissue>
    </source>
</reference>
<accession>S4PUJ7</accession>
<organism evidence="1">
    <name type="scientific">Pararge aegeria</name>
    <name type="common">speckled wood butterfly</name>
    <dbReference type="NCBI Taxonomy" id="116150"/>
    <lineage>
        <taxon>Eukaryota</taxon>
        <taxon>Metazoa</taxon>
        <taxon>Ecdysozoa</taxon>
        <taxon>Arthropoda</taxon>
        <taxon>Hexapoda</taxon>
        <taxon>Insecta</taxon>
        <taxon>Pterygota</taxon>
        <taxon>Neoptera</taxon>
        <taxon>Endopterygota</taxon>
        <taxon>Lepidoptera</taxon>
        <taxon>Glossata</taxon>
        <taxon>Ditrysia</taxon>
        <taxon>Papilionoidea</taxon>
        <taxon>Nymphalidae</taxon>
        <taxon>Satyrinae</taxon>
        <taxon>Satyrini</taxon>
        <taxon>Parargina</taxon>
        <taxon>Pararge</taxon>
    </lineage>
</organism>
<feature type="non-terminal residue" evidence="1">
    <location>
        <position position="1"/>
    </location>
</feature>
<sequence length="74" mass="8323">ARKPNLSVAPHVARKNTSQVLVLPKKTHDGWLPVWKPVIRTLNAMVRNGVVNTDAALFATSLWICWIYQVSQLC</sequence>
<proteinExistence type="predicted"/>
<name>S4PUJ7_9NEOP</name>
<evidence type="ECO:0000313" key="1">
    <source>
        <dbReference type="EMBL" id="JAA82392.1"/>
    </source>
</evidence>
<dbReference type="AlphaFoldDB" id="S4PUJ7"/>